<dbReference type="Proteomes" id="UP001152320">
    <property type="component" value="Chromosome 22"/>
</dbReference>
<keyword evidence="3 13" id="KW-0812">Transmembrane</keyword>
<proteinExistence type="inferred from homology"/>
<evidence type="ECO:0000256" key="5">
    <source>
        <dbReference type="ARBA" id="ARBA00022989"/>
    </source>
</evidence>
<evidence type="ECO:0000256" key="7">
    <source>
        <dbReference type="ARBA" id="ARBA00023098"/>
    </source>
</evidence>
<evidence type="ECO:0000313" key="15">
    <source>
        <dbReference type="Proteomes" id="UP001152320"/>
    </source>
</evidence>
<dbReference type="OrthoDB" id="10253736at2759"/>
<evidence type="ECO:0000256" key="8">
    <source>
        <dbReference type="ARBA" id="ARBA00023136"/>
    </source>
</evidence>
<sequence>MLFVFLEFVNSVVVIIIHSLSAVINNVIPMFLWPKKPIQDEIALVTGGGSGIGREIALNLARSKCRVVLWDVNEKGNEETARMIQELGGKVSSYYCDVTNKEMVYKLAEEVKRDVGNVTLLVNNAGIVNGKKLLDIPDEKILATFSVNTLAHFWTLKAFLPSMMEVNKGHVVTVASVLAECGIPYCSDYCASKSAAKALHQAAAREMIIAGSDIKFTLVCPYLVTSGLFRGTSTRFPWILPHLTPEYVGRKVVEAIQTNQEYLYLPHQIHAAVLLEHILPFKGQLVMEEFMGANVAMQTFTGREKEV</sequence>
<feature type="transmembrane region" description="Helical" evidence="13">
    <location>
        <begin position="12"/>
        <end position="33"/>
    </location>
</feature>
<evidence type="ECO:0000256" key="4">
    <source>
        <dbReference type="ARBA" id="ARBA00022857"/>
    </source>
</evidence>
<keyword evidence="6" id="KW-0560">Oxidoreductase</keyword>
<protein>
    <recommendedName>
        <fullName evidence="10">Short-chain dehydrogenase/reductase 3</fullName>
    </recommendedName>
    <alternativeName>
        <fullName evidence="11">Retinal short-chain dehydrogenase/reductase 1</fullName>
    </alternativeName>
</protein>
<dbReference type="InterPro" id="IPR036291">
    <property type="entry name" value="NAD(P)-bd_dom_sf"/>
</dbReference>
<accession>A0A9Q0YHQ3</accession>
<keyword evidence="7" id="KW-0443">Lipid metabolism</keyword>
<keyword evidence="4" id="KW-0521">NADP</keyword>
<comment type="subcellular location">
    <subcellularLocation>
        <location evidence="1">Membrane</location>
        <topology evidence="1">Multi-pass membrane protein</topology>
    </subcellularLocation>
</comment>
<evidence type="ECO:0000313" key="14">
    <source>
        <dbReference type="EMBL" id="KAJ8020412.1"/>
    </source>
</evidence>
<dbReference type="PANTHER" id="PTHR24322:SF746">
    <property type="entry name" value="SHORT CHAIN DEHYDROGENASE_REDUCTASE FAMILY 16C MEMBER 5"/>
    <property type="match status" value="1"/>
</dbReference>
<evidence type="ECO:0000256" key="2">
    <source>
        <dbReference type="ARBA" id="ARBA00006484"/>
    </source>
</evidence>
<organism evidence="14 15">
    <name type="scientific">Holothuria leucospilota</name>
    <name type="common">Black long sea cucumber</name>
    <name type="synonym">Mertensiothuria leucospilota</name>
    <dbReference type="NCBI Taxonomy" id="206669"/>
    <lineage>
        <taxon>Eukaryota</taxon>
        <taxon>Metazoa</taxon>
        <taxon>Echinodermata</taxon>
        <taxon>Eleutherozoa</taxon>
        <taxon>Echinozoa</taxon>
        <taxon>Holothuroidea</taxon>
        <taxon>Aspidochirotacea</taxon>
        <taxon>Aspidochirotida</taxon>
        <taxon>Holothuriidae</taxon>
        <taxon>Holothuria</taxon>
    </lineage>
</organism>
<evidence type="ECO:0000256" key="12">
    <source>
        <dbReference type="RuleBase" id="RU000363"/>
    </source>
</evidence>
<dbReference type="InterPro" id="IPR020904">
    <property type="entry name" value="Sc_DH/Rdtase_CS"/>
</dbReference>
<dbReference type="InterPro" id="IPR002347">
    <property type="entry name" value="SDR_fam"/>
</dbReference>
<gene>
    <name evidence="14" type="ORF">HOLleu_39996</name>
</gene>
<dbReference type="CDD" id="cd05339">
    <property type="entry name" value="17beta-HSDXI-like_SDR_c"/>
    <property type="match status" value="1"/>
</dbReference>
<dbReference type="FunFam" id="3.40.50.720:FF:000131">
    <property type="entry name" value="Short-chain dehydrogenase/reductase 3"/>
    <property type="match status" value="1"/>
</dbReference>
<dbReference type="Gene3D" id="3.40.50.720">
    <property type="entry name" value="NAD(P)-binding Rossmann-like Domain"/>
    <property type="match status" value="1"/>
</dbReference>
<dbReference type="GO" id="GO:0005811">
    <property type="term" value="C:lipid droplet"/>
    <property type="evidence" value="ECO:0007669"/>
    <property type="project" value="TreeGrafter"/>
</dbReference>
<evidence type="ECO:0000256" key="1">
    <source>
        <dbReference type="ARBA" id="ARBA00004141"/>
    </source>
</evidence>
<dbReference type="GO" id="GO:0016020">
    <property type="term" value="C:membrane"/>
    <property type="evidence" value="ECO:0007669"/>
    <property type="project" value="UniProtKB-SubCell"/>
</dbReference>
<comment type="caution">
    <text evidence="14">The sequence shown here is derived from an EMBL/GenBank/DDBJ whole genome shotgun (WGS) entry which is preliminary data.</text>
</comment>
<evidence type="ECO:0000256" key="9">
    <source>
        <dbReference type="ARBA" id="ARBA00059620"/>
    </source>
</evidence>
<dbReference type="PRINTS" id="PR00081">
    <property type="entry name" value="GDHRDH"/>
</dbReference>
<evidence type="ECO:0000256" key="10">
    <source>
        <dbReference type="ARBA" id="ARBA00068717"/>
    </source>
</evidence>
<keyword evidence="8 13" id="KW-0472">Membrane</keyword>
<comment type="similarity">
    <text evidence="2 12">Belongs to the short-chain dehydrogenases/reductases (SDR) family.</text>
</comment>
<comment type="function">
    <text evidence="9">Catalyzes the reduction of all-trans-retinal to all-trans-retinol in the presence of NADPH.</text>
</comment>
<dbReference type="PANTHER" id="PTHR24322">
    <property type="entry name" value="PKSB"/>
    <property type="match status" value="1"/>
</dbReference>
<dbReference type="EMBL" id="JAIZAY010000022">
    <property type="protein sequence ID" value="KAJ8020412.1"/>
    <property type="molecule type" value="Genomic_DNA"/>
</dbReference>
<evidence type="ECO:0000256" key="6">
    <source>
        <dbReference type="ARBA" id="ARBA00023002"/>
    </source>
</evidence>
<dbReference type="GO" id="GO:0052650">
    <property type="term" value="F:all-trans-retinol dehydrogenase (NADP+) activity"/>
    <property type="evidence" value="ECO:0007669"/>
    <property type="project" value="UniProtKB-ARBA"/>
</dbReference>
<dbReference type="SUPFAM" id="SSF51735">
    <property type="entry name" value="NAD(P)-binding Rossmann-fold domains"/>
    <property type="match status" value="1"/>
</dbReference>
<dbReference type="PROSITE" id="PS00061">
    <property type="entry name" value="ADH_SHORT"/>
    <property type="match status" value="1"/>
</dbReference>
<dbReference type="Pfam" id="PF00106">
    <property type="entry name" value="adh_short"/>
    <property type="match status" value="1"/>
</dbReference>
<keyword evidence="5 13" id="KW-1133">Transmembrane helix</keyword>
<reference evidence="14" key="1">
    <citation type="submission" date="2021-10" db="EMBL/GenBank/DDBJ databases">
        <title>Tropical sea cucumber genome reveals ecological adaptation and Cuvierian tubules defense mechanism.</title>
        <authorList>
            <person name="Chen T."/>
        </authorList>
    </citation>
    <scope>NUCLEOTIDE SEQUENCE</scope>
    <source>
        <strain evidence="14">Nanhai2018</strain>
        <tissue evidence="14">Muscle</tissue>
    </source>
</reference>
<keyword evidence="15" id="KW-1185">Reference proteome</keyword>
<evidence type="ECO:0000256" key="11">
    <source>
        <dbReference type="ARBA" id="ARBA00082544"/>
    </source>
</evidence>
<dbReference type="PRINTS" id="PR00080">
    <property type="entry name" value="SDRFAMILY"/>
</dbReference>
<dbReference type="AlphaFoldDB" id="A0A9Q0YHQ3"/>
<evidence type="ECO:0000256" key="13">
    <source>
        <dbReference type="SAM" id="Phobius"/>
    </source>
</evidence>
<evidence type="ECO:0000256" key="3">
    <source>
        <dbReference type="ARBA" id="ARBA00022692"/>
    </source>
</evidence>
<name>A0A9Q0YHQ3_HOLLE</name>